<feature type="region of interest" description="Disordered" evidence="1">
    <location>
        <begin position="23"/>
        <end position="48"/>
    </location>
</feature>
<dbReference type="EMBL" id="CAKOGP040000569">
    <property type="protein sequence ID" value="CAJ1936861.1"/>
    <property type="molecule type" value="Genomic_DNA"/>
</dbReference>
<name>A0AAD2CJV7_9STRA</name>
<sequence>MCQPTILVPLSKGMTLLSLRKDDCRRGTQSQAQSHSGNAKWKKIGDTEEKKQIRCSVELLTLLRNDLVACILSDVKDKENEKKQQPKKKQSQTRPPTKKRRKLGHEESKGQ</sequence>
<dbReference type="AlphaFoldDB" id="A0AAD2CJV7"/>
<organism evidence="2 3">
    <name type="scientific">Cylindrotheca closterium</name>
    <dbReference type="NCBI Taxonomy" id="2856"/>
    <lineage>
        <taxon>Eukaryota</taxon>
        <taxon>Sar</taxon>
        <taxon>Stramenopiles</taxon>
        <taxon>Ochrophyta</taxon>
        <taxon>Bacillariophyta</taxon>
        <taxon>Bacillariophyceae</taxon>
        <taxon>Bacillariophycidae</taxon>
        <taxon>Bacillariales</taxon>
        <taxon>Bacillariaceae</taxon>
        <taxon>Cylindrotheca</taxon>
    </lineage>
</organism>
<reference evidence="2" key="1">
    <citation type="submission" date="2023-08" db="EMBL/GenBank/DDBJ databases">
        <authorList>
            <person name="Audoor S."/>
            <person name="Bilcke G."/>
        </authorList>
    </citation>
    <scope>NUCLEOTIDE SEQUENCE</scope>
</reference>
<gene>
    <name evidence="2" type="ORF">CYCCA115_LOCUS5400</name>
</gene>
<dbReference type="Proteomes" id="UP001295423">
    <property type="component" value="Unassembled WGS sequence"/>
</dbReference>
<keyword evidence="3" id="KW-1185">Reference proteome</keyword>
<evidence type="ECO:0000313" key="2">
    <source>
        <dbReference type="EMBL" id="CAJ1936861.1"/>
    </source>
</evidence>
<evidence type="ECO:0000313" key="3">
    <source>
        <dbReference type="Proteomes" id="UP001295423"/>
    </source>
</evidence>
<feature type="compositionally biased region" description="Polar residues" evidence="1">
    <location>
        <begin position="27"/>
        <end position="37"/>
    </location>
</feature>
<proteinExistence type="predicted"/>
<evidence type="ECO:0000256" key="1">
    <source>
        <dbReference type="SAM" id="MobiDB-lite"/>
    </source>
</evidence>
<protein>
    <submittedName>
        <fullName evidence="2">Uncharacterized protein</fullName>
    </submittedName>
</protein>
<feature type="region of interest" description="Disordered" evidence="1">
    <location>
        <begin position="74"/>
        <end position="111"/>
    </location>
</feature>
<feature type="compositionally biased region" description="Basic residues" evidence="1">
    <location>
        <begin position="85"/>
        <end position="103"/>
    </location>
</feature>
<feature type="compositionally biased region" description="Basic and acidic residues" evidence="1">
    <location>
        <begin position="74"/>
        <end position="84"/>
    </location>
</feature>
<accession>A0AAD2CJV7</accession>
<comment type="caution">
    <text evidence="2">The sequence shown here is derived from an EMBL/GenBank/DDBJ whole genome shotgun (WGS) entry which is preliminary data.</text>
</comment>